<keyword evidence="5" id="KW-0378">Hydrolase</keyword>
<evidence type="ECO:0000256" key="7">
    <source>
        <dbReference type="ARBA" id="ARBA00022963"/>
    </source>
</evidence>
<evidence type="ECO:0000256" key="11">
    <source>
        <dbReference type="PIRSR" id="PIRSR601211-2"/>
    </source>
</evidence>
<dbReference type="Proteomes" id="UP001201812">
    <property type="component" value="Unassembled WGS sequence"/>
</dbReference>
<dbReference type="InterPro" id="IPR036444">
    <property type="entry name" value="PLipase_A2_dom_sf"/>
</dbReference>
<keyword evidence="9 12" id="KW-1015">Disulfide bond</keyword>
<feature type="signal peptide" evidence="14">
    <location>
        <begin position="1"/>
        <end position="21"/>
    </location>
</feature>
<evidence type="ECO:0000256" key="5">
    <source>
        <dbReference type="ARBA" id="ARBA00022801"/>
    </source>
</evidence>
<evidence type="ECO:0000256" key="12">
    <source>
        <dbReference type="PIRSR" id="PIRSR601211-3"/>
    </source>
</evidence>
<keyword evidence="14" id="KW-0732">Signal</keyword>
<feature type="disulfide bond" evidence="12">
    <location>
        <begin position="85"/>
        <end position="102"/>
    </location>
</feature>
<evidence type="ECO:0000256" key="14">
    <source>
        <dbReference type="SAM" id="SignalP"/>
    </source>
</evidence>
<dbReference type="PANTHER" id="PTHR11716">
    <property type="entry name" value="PHOSPHOLIPASE A2 FAMILY MEMBER"/>
    <property type="match status" value="1"/>
</dbReference>
<evidence type="ECO:0000256" key="9">
    <source>
        <dbReference type="ARBA" id="ARBA00023157"/>
    </source>
</evidence>
<dbReference type="SMART" id="SM00085">
    <property type="entry name" value="PA2c"/>
    <property type="match status" value="1"/>
</dbReference>
<evidence type="ECO:0000259" key="15">
    <source>
        <dbReference type="SMART" id="SM00085"/>
    </source>
</evidence>
<keyword evidence="6 11" id="KW-0106">Calcium</keyword>
<gene>
    <name evidence="16" type="ORF">DdX_13998</name>
</gene>
<evidence type="ECO:0000256" key="1">
    <source>
        <dbReference type="ARBA" id="ARBA00004613"/>
    </source>
</evidence>
<dbReference type="GO" id="GO:0005576">
    <property type="term" value="C:extracellular region"/>
    <property type="evidence" value="ECO:0007669"/>
    <property type="project" value="UniProtKB-SubCell"/>
</dbReference>
<dbReference type="Gene3D" id="1.20.90.10">
    <property type="entry name" value="Phospholipase A2 domain"/>
    <property type="match status" value="2"/>
</dbReference>
<evidence type="ECO:0000256" key="2">
    <source>
        <dbReference type="ARBA" id="ARBA00013278"/>
    </source>
</evidence>
<dbReference type="InterPro" id="IPR033112">
    <property type="entry name" value="PLA2_Asp_AS"/>
</dbReference>
<keyword evidence="7" id="KW-0442">Lipid degradation</keyword>
<evidence type="ECO:0000256" key="8">
    <source>
        <dbReference type="ARBA" id="ARBA00023098"/>
    </source>
</evidence>
<dbReference type="GO" id="GO:0004623">
    <property type="term" value="F:phospholipase A2 activity"/>
    <property type="evidence" value="ECO:0007669"/>
    <property type="project" value="UniProtKB-EC"/>
</dbReference>
<comment type="similarity">
    <text evidence="13">Belongs to the phospholipase A2 family.</text>
</comment>
<feature type="binding site" evidence="11">
    <location>
        <position position="61"/>
    </location>
    <ligand>
        <name>Ca(2+)</name>
        <dbReference type="ChEBI" id="CHEBI:29108"/>
    </ligand>
</feature>
<reference evidence="16" key="1">
    <citation type="submission" date="2022-01" db="EMBL/GenBank/DDBJ databases">
        <title>Genome Sequence Resource for Two Populations of Ditylenchus destructor, the Migratory Endoparasitic Phytonematode.</title>
        <authorList>
            <person name="Zhang H."/>
            <person name="Lin R."/>
            <person name="Xie B."/>
        </authorList>
    </citation>
    <scope>NUCLEOTIDE SEQUENCE</scope>
    <source>
        <strain evidence="16">BazhouSP</strain>
    </source>
</reference>
<dbReference type="PANTHER" id="PTHR11716:SF47">
    <property type="entry name" value="PHOSPHOLIPASE A2-ALPHA"/>
    <property type="match status" value="1"/>
</dbReference>
<keyword evidence="17" id="KW-1185">Reference proteome</keyword>
<comment type="cofactor">
    <cofactor evidence="11">
        <name>Ca(2+)</name>
        <dbReference type="ChEBI" id="CHEBI:29108"/>
    </cofactor>
    <text evidence="11">Binds 1 Ca(2+) ion per subunit.</text>
</comment>
<dbReference type="GO" id="GO:0006644">
    <property type="term" value="P:phospholipid metabolic process"/>
    <property type="evidence" value="ECO:0007669"/>
    <property type="project" value="InterPro"/>
</dbReference>
<name>A0AAD4MSW2_9BILA</name>
<dbReference type="InterPro" id="IPR001211">
    <property type="entry name" value="PLA2"/>
</dbReference>
<keyword evidence="4 11" id="KW-0479">Metal-binding</keyword>
<dbReference type="AlphaFoldDB" id="A0AAD4MSW2"/>
<feature type="domain" description="Phospholipase A2-like central" evidence="15">
    <location>
        <begin position="33"/>
        <end position="134"/>
    </location>
</feature>
<feature type="binding site" evidence="11">
    <location>
        <position position="59"/>
    </location>
    <ligand>
        <name>Ca(2+)</name>
        <dbReference type="ChEBI" id="CHEBI:29108"/>
    </ligand>
</feature>
<dbReference type="PROSITE" id="PS00119">
    <property type="entry name" value="PA2_ASP"/>
    <property type="match status" value="1"/>
</dbReference>
<feature type="active site" evidence="10">
    <location>
        <position position="110"/>
    </location>
</feature>
<dbReference type="Pfam" id="PF00068">
    <property type="entry name" value="Phospholip_A2_1"/>
    <property type="match status" value="1"/>
</dbReference>
<protein>
    <recommendedName>
        <fullName evidence="2">phospholipase A2</fullName>
        <ecNumber evidence="2">3.1.1.4</ecNumber>
    </recommendedName>
</protein>
<feature type="disulfide bond" evidence="12">
    <location>
        <begin position="76"/>
        <end position="116"/>
    </location>
</feature>
<evidence type="ECO:0000256" key="13">
    <source>
        <dbReference type="RuleBase" id="RU003654"/>
    </source>
</evidence>
<evidence type="ECO:0000256" key="4">
    <source>
        <dbReference type="ARBA" id="ARBA00022723"/>
    </source>
</evidence>
<comment type="caution">
    <text evidence="16">The sequence shown here is derived from an EMBL/GenBank/DDBJ whole genome shotgun (WGS) entry which is preliminary data.</text>
</comment>
<feature type="disulfide bond" evidence="12">
    <location>
        <begin position="96"/>
        <end position="107"/>
    </location>
</feature>
<sequence>MSSLLFRLILIFAFCAPTVWLSEEVQDRNIVPNLGWMMARRLGVWNPVKFLAYIRHGCYCGLGKKGDIPVDGIDKCCMEHDAWECDAYFSCSEITCTSTDQCEKTICECDKTFVNCLTKFPEPSVSVIFENNCKS</sequence>
<keyword evidence="8" id="KW-0443">Lipid metabolism</keyword>
<dbReference type="InterPro" id="IPR016090">
    <property type="entry name" value="PLA2-like_dom"/>
</dbReference>
<feature type="active site" evidence="10">
    <location>
        <position position="80"/>
    </location>
</feature>
<organism evidence="16 17">
    <name type="scientific">Ditylenchus destructor</name>
    <dbReference type="NCBI Taxonomy" id="166010"/>
    <lineage>
        <taxon>Eukaryota</taxon>
        <taxon>Metazoa</taxon>
        <taxon>Ecdysozoa</taxon>
        <taxon>Nematoda</taxon>
        <taxon>Chromadorea</taxon>
        <taxon>Rhabditida</taxon>
        <taxon>Tylenchina</taxon>
        <taxon>Tylenchomorpha</taxon>
        <taxon>Sphaerularioidea</taxon>
        <taxon>Anguinidae</taxon>
        <taxon>Anguininae</taxon>
        <taxon>Ditylenchus</taxon>
    </lineage>
</organism>
<evidence type="ECO:0000256" key="6">
    <source>
        <dbReference type="ARBA" id="ARBA00022837"/>
    </source>
</evidence>
<keyword evidence="3" id="KW-0964">Secreted</keyword>
<feature type="binding site" evidence="11">
    <location>
        <position position="63"/>
    </location>
    <ligand>
        <name>Ca(2+)</name>
        <dbReference type="ChEBI" id="CHEBI:29108"/>
    </ligand>
</feature>
<accession>A0AAD4MSW2</accession>
<feature type="binding site" evidence="11">
    <location>
        <position position="81"/>
    </location>
    <ligand>
        <name>Ca(2+)</name>
        <dbReference type="ChEBI" id="CHEBI:29108"/>
    </ligand>
</feature>
<dbReference type="GO" id="GO:0005509">
    <property type="term" value="F:calcium ion binding"/>
    <property type="evidence" value="ECO:0007669"/>
    <property type="project" value="InterPro"/>
</dbReference>
<proteinExistence type="inferred from homology"/>
<evidence type="ECO:0000256" key="10">
    <source>
        <dbReference type="PIRSR" id="PIRSR601211-1"/>
    </source>
</evidence>
<evidence type="ECO:0000313" key="16">
    <source>
        <dbReference type="EMBL" id="KAI1704778.1"/>
    </source>
</evidence>
<dbReference type="GO" id="GO:0050482">
    <property type="term" value="P:arachidonate secretion"/>
    <property type="evidence" value="ECO:0007669"/>
    <property type="project" value="InterPro"/>
</dbReference>
<evidence type="ECO:0000313" key="17">
    <source>
        <dbReference type="Proteomes" id="UP001201812"/>
    </source>
</evidence>
<dbReference type="GO" id="GO:0016042">
    <property type="term" value="P:lipid catabolic process"/>
    <property type="evidence" value="ECO:0007669"/>
    <property type="project" value="UniProtKB-KW"/>
</dbReference>
<dbReference type="SUPFAM" id="SSF48619">
    <property type="entry name" value="Phospholipase A2, PLA2"/>
    <property type="match status" value="1"/>
</dbReference>
<evidence type="ECO:0000256" key="3">
    <source>
        <dbReference type="ARBA" id="ARBA00022525"/>
    </source>
</evidence>
<dbReference type="EMBL" id="JAKKPZ010000063">
    <property type="protein sequence ID" value="KAI1704778.1"/>
    <property type="molecule type" value="Genomic_DNA"/>
</dbReference>
<dbReference type="EC" id="3.1.1.4" evidence="2"/>
<feature type="chain" id="PRO_5042193052" description="phospholipase A2" evidence="14">
    <location>
        <begin position="22"/>
        <end position="135"/>
    </location>
</feature>
<feature type="disulfide bond" evidence="12">
    <location>
        <begin position="60"/>
        <end position="77"/>
    </location>
</feature>
<comment type="subcellular location">
    <subcellularLocation>
        <location evidence="1">Secreted</location>
    </subcellularLocation>
</comment>